<dbReference type="Gene3D" id="3.30.70.270">
    <property type="match status" value="1"/>
</dbReference>
<keyword evidence="3" id="KW-1185">Reference proteome</keyword>
<feature type="compositionally biased region" description="Acidic residues" evidence="1">
    <location>
        <begin position="898"/>
        <end position="908"/>
    </location>
</feature>
<feature type="region of interest" description="Disordered" evidence="1">
    <location>
        <begin position="80"/>
        <end position="104"/>
    </location>
</feature>
<dbReference type="EMBL" id="CAUYUJ010016181">
    <property type="protein sequence ID" value="CAK0862654.1"/>
    <property type="molecule type" value="Genomic_DNA"/>
</dbReference>
<organism evidence="2 3">
    <name type="scientific">Prorocentrum cordatum</name>
    <dbReference type="NCBI Taxonomy" id="2364126"/>
    <lineage>
        <taxon>Eukaryota</taxon>
        <taxon>Sar</taxon>
        <taxon>Alveolata</taxon>
        <taxon>Dinophyceae</taxon>
        <taxon>Prorocentrales</taxon>
        <taxon>Prorocentraceae</taxon>
        <taxon>Prorocentrum</taxon>
    </lineage>
</organism>
<sequence>MCCIAPVKSCVMGATFDEPGTAITWEMTPTGNVYPEKLRVRLLLGAAPCDHKGAPILDQCLSLQSHWGWLSSRGQEFRHAQHEGARAVGRAQNQDRSRPLLDVDTDDCDDRLGRATEGGCALTGDQTFEVIDVPPLTPSSLPVDKSRPLKVMGALPAMRGRCRLPAYDHRWWDVSGPSIVPIDSRIDQAVVLDPQFGVLKQCEQLELIIDRNLSADTAGYDIAELELVASILGVTRPRLGQCSKEFKFAVDLVSETVWDLWRLTGPLTTRWCLQLILLAAGHPRVRPAGWKSPGDFLVADPGVSDLKTAMRAAEYALTYDQVGAMELSFVGLLLRHPQLVEYRCKHRPLETDSHAGTLLAEESWCSGVGETRGLMMPCPFLEEHVASGPLIESTVATELRELSEERSLQAGQAAHAGYHQGSGDAVVDLLQYPDGAEGGSKAKRAAAKACAKALREAEASASAGARTRSATAISSVMQMLQANLVSVRRHAPAAVGIFFVAKKDGRLRMILDTRAVNDLFEEPAHSRLPTPASWASVEIGLSDDLILSQMDVDNAFYRRKAPPGVAEYFALPRVSAKHFRRANPKLASRLDLPSSCYVTPHLEVMAMGWSWALYFCQAMVPASALRAGVPPEAFLLDKKQAPHITDGNFGTAIYVWLLLDCSVRSSSTVRLAIAALLQEGYASGKLLHRIVGHFAWSAILRRCLLSIPHAIYRFVDIAGDSRIGLCPAVVKELRWMMVLLPLAYADSKRPWCQLVSASGSEGASAADNGGFGIVAKHFTVDKVRARGRQSERWRFFVEDAVHARQRALDGAEKPPLGSSLPADAPPDEVPLELLDVDRDSIGDFNPWGLKTAVDELARAGAGSGAPLEFDDADWHPGIGSRQLGSPGDWQSWGKGEFYEDSDSEDSDSEQQCPEERAIASPRYFRDYHDSGEKVMAALEHNVFGICHGGGLVRAKIVLKGSRRLAPGLSRALPLWIGQCELVMAALYMGELEFDQCLMFWLCMYLRPSQGLRLKVNTLIPLVPGSSMRYWARWLAFEERQATNIKEFDQCCLLDSLELVILCPQFSILKIRFGHESVWSFDYREFSSLFKRAAEFAGPGQPILRQCMMRHGDSGDDVTRQTRSMEAIRQRGRLAADTFVKRCRDHAWIPKSYVGLLERACDYGMAEERQLRASLSLQAWVPVPPDLRS</sequence>
<gene>
    <name evidence="2" type="ORF">PCOR1329_LOCUS51008</name>
</gene>
<comment type="caution">
    <text evidence="2">The sequence shown here is derived from an EMBL/GenBank/DDBJ whole genome shotgun (WGS) entry which is preliminary data.</text>
</comment>
<protein>
    <submittedName>
        <fullName evidence="2">Uncharacterized protein</fullName>
    </submittedName>
</protein>
<evidence type="ECO:0000313" key="2">
    <source>
        <dbReference type="EMBL" id="CAK0862654.1"/>
    </source>
</evidence>
<dbReference type="InterPro" id="IPR043128">
    <property type="entry name" value="Rev_trsase/Diguanyl_cyclase"/>
</dbReference>
<proteinExistence type="predicted"/>
<evidence type="ECO:0000256" key="1">
    <source>
        <dbReference type="SAM" id="MobiDB-lite"/>
    </source>
</evidence>
<evidence type="ECO:0000313" key="3">
    <source>
        <dbReference type="Proteomes" id="UP001189429"/>
    </source>
</evidence>
<accession>A0ABN9URQ7</accession>
<reference evidence="2" key="1">
    <citation type="submission" date="2023-10" db="EMBL/GenBank/DDBJ databases">
        <authorList>
            <person name="Chen Y."/>
            <person name="Shah S."/>
            <person name="Dougan E. K."/>
            <person name="Thang M."/>
            <person name="Chan C."/>
        </authorList>
    </citation>
    <scope>NUCLEOTIDE SEQUENCE [LARGE SCALE GENOMIC DNA]</scope>
</reference>
<dbReference type="Proteomes" id="UP001189429">
    <property type="component" value="Unassembled WGS sequence"/>
</dbReference>
<feature type="non-terminal residue" evidence="2">
    <location>
        <position position="1188"/>
    </location>
</feature>
<dbReference type="InterPro" id="IPR043502">
    <property type="entry name" value="DNA/RNA_pol_sf"/>
</dbReference>
<feature type="region of interest" description="Disordered" evidence="1">
    <location>
        <begin position="867"/>
        <end position="915"/>
    </location>
</feature>
<name>A0ABN9URQ7_9DINO</name>
<dbReference type="SUPFAM" id="SSF56672">
    <property type="entry name" value="DNA/RNA polymerases"/>
    <property type="match status" value="1"/>
</dbReference>
<dbReference type="Gene3D" id="3.10.10.10">
    <property type="entry name" value="HIV Type 1 Reverse Transcriptase, subunit A, domain 1"/>
    <property type="match status" value="1"/>
</dbReference>
<feature type="region of interest" description="Disordered" evidence="1">
    <location>
        <begin position="807"/>
        <end position="828"/>
    </location>
</feature>